<protein>
    <submittedName>
        <fullName evidence="2">Uncharacterized protein</fullName>
    </submittedName>
</protein>
<dbReference type="Proteomes" id="UP001396334">
    <property type="component" value="Unassembled WGS sequence"/>
</dbReference>
<name>A0ABR2T3N5_9ROSI</name>
<keyword evidence="1" id="KW-0472">Membrane</keyword>
<evidence type="ECO:0000313" key="2">
    <source>
        <dbReference type="EMBL" id="KAK9032118.1"/>
    </source>
</evidence>
<sequence>MVSIWVIEMHIIVGVFLPLAIVAFIIIIRRKKQQPTIIVKALSNPQTEACLKVENRDYVASSPKLTFLRDEDDRDKFDLSDLLKRSAEILGSGCFGASYKHMNIGRKGGASKHVVCDFVQNRSLAVHLHGVLFFTLNLPGER</sequence>
<feature type="transmembrane region" description="Helical" evidence="1">
    <location>
        <begin position="6"/>
        <end position="28"/>
    </location>
</feature>
<comment type="caution">
    <text evidence="2">The sequence shown here is derived from an EMBL/GenBank/DDBJ whole genome shotgun (WGS) entry which is preliminary data.</text>
</comment>
<gene>
    <name evidence="2" type="ORF">V6N11_056401</name>
</gene>
<evidence type="ECO:0000256" key="1">
    <source>
        <dbReference type="SAM" id="Phobius"/>
    </source>
</evidence>
<evidence type="ECO:0000313" key="3">
    <source>
        <dbReference type="Proteomes" id="UP001396334"/>
    </source>
</evidence>
<organism evidence="2 3">
    <name type="scientific">Hibiscus sabdariffa</name>
    <name type="common">roselle</name>
    <dbReference type="NCBI Taxonomy" id="183260"/>
    <lineage>
        <taxon>Eukaryota</taxon>
        <taxon>Viridiplantae</taxon>
        <taxon>Streptophyta</taxon>
        <taxon>Embryophyta</taxon>
        <taxon>Tracheophyta</taxon>
        <taxon>Spermatophyta</taxon>
        <taxon>Magnoliopsida</taxon>
        <taxon>eudicotyledons</taxon>
        <taxon>Gunneridae</taxon>
        <taxon>Pentapetalae</taxon>
        <taxon>rosids</taxon>
        <taxon>malvids</taxon>
        <taxon>Malvales</taxon>
        <taxon>Malvaceae</taxon>
        <taxon>Malvoideae</taxon>
        <taxon>Hibiscus</taxon>
    </lineage>
</organism>
<keyword evidence="3" id="KW-1185">Reference proteome</keyword>
<dbReference type="EMBL" id="JBBPBN010000009">
    <property type="protein sequence ID" value="KAK9032118.1"/>
    <property type="molecule type" value="Genomic_DNA"/>
</dbReference>
<keyword evidence="1" id="KW-1133">Transmembrane helix</keyword>
<reference evidence="2 3" key="1">
    <citation type="journal article" date="2024" name="G3 (Bethesda)">
        <title>Genome assembly of Hibiscus sabdariffa L. provides insights into metabolisms of medicinal natural products.</title>
        <authorList>
            <person name="Kim T."/>
        </authorList>
    </citation>
    <scope>NUCLEOTIDE SEQUENCE [LARGE SCALE GENOMIC DNA]</scope>
    <source>
        <strain evidence="2">TK-2024</strain>
        <tissue evidence="2">Old leaves</tissue>
    </source>
</reference>
<keyword evidence="1" id="KW-0812">Transmembrane</keyword>
<accession>A0ABR2T3N5</accession>
<proteinExistence type="predicted"/>